<keyword evidence="6 13" id="KW-0375">Hydrogen ion transport</keyword>
<name>A0A2T2WFB1_9FIRM</name>
<accession>A0A2T2WFB1</accession>
<feature type="coiled-coil region" evidence="15">
    <location>
        <begin position="44"/>
        <end position="100"/>
    </location>
</feature>
<keyword evidence="3 13" id="KW-1003">Cell membrane</keyword>
<proteinExistence type="inferred from homology"/>
<gene>
    <name evidence="13 16" type="primary">atpF</name>
    <name evidence="16" type="ORF">C7B45_12815</name>
</gene>
<dbReference type="AlphaFoldDB" id="A0A2T2WFB1"/>
<dbReference type="InterPro" id="IPR005864">
    <property type="entry name" value="ATP_synth_F0_bsu_bac"/>
</dbReference>
<evidence type="ECO:0000256" key="2">
    <source>
        <dbReference type="ARBA" id="ARBA00022448"/>
    </source>
</evidence>
<evidence type="ECO:0000313" key="17">
    <source>
        <dbReference type="Proteomes" id="UP000241848"/>
    </source>
</evidence>
<keyword evidence="5 13" id="KW-0812">Transmembrane</keyword>
<comment type="function">
    <text evidence="11 13">F(1)F(0) ATP synthase produces ATP from ADP in the presence of a proton or sodium gradient. F-type ATPases consist of two structural domains, F(1) containing the extramembraneous catalytic core and F(0) containing the membrane proton channel, linked together by a central stalk and a peripheral stalk. During catalysis, ATP synthesis in the catalytic domain of F(1) is coupled via a rotary mechanism of the central stalk subunits to proton translocation.</text>
</comment>
<evidence type="ECO:0000256" key="11">
    <source>
        <dbReference type="ARBA" id="ARBA00025198"/>
    </source>
</evidence>
<dbReference type="NCBIfam" id="TIGR01144">
    <property type="entry name" value="ATP_synt_b"/>
    <property type="match status" value="1"/>
</dbReference>
<dbReference type="InterPro" id="IPR028987">
    <property type="entry name" value="ATP_synth_B-like_membr_sf"/>
</dbReference>
<dbReference type="GO" id="GO:0046961">
    <property type="term" value="F:proton-transporting ATPase activity, rotational mechanism"/>
    <property type="evidence" value="ECO:0007669"/>
    <property type="project" value="TreeGrafter"/>
</dbReference>
<feature type="transmembrane region" description="Helical" evidence="13">
    <location>
        <begin position="12"/>
        <end position="30"/>
    </location>
</feature>
<evidence type="ECO:0000313" key="16">
    <source>
        <dbReference type="EMBL" id="PSR20910.1"/>
    </source>
</evidence>
<sequence>MSSTSLTAGNMIAAVLQWVLLLVLLRWFVYKPILAAMQKRRDTIAKQIGDADGLKAEAETLRREAQQLVEQARDEAKQVLASARREAEDQAQKIVEQAQREASYRQKAAIEEIAHERDLALASIRGQVADLVVFAAGKVIERSLTDQDQNRYVEEILQDAGQLQ</sequence>
<dbReference type="GO" id="GO:0005886">
    <property type="term" value="C:plasma membrane"/>
    <property type="evidence" value="ECO:0007669"/>
    <property type="project" value="UniProtKB-SubCell"/>
</dbReference>
<evidence type="ECO:0000256" key="13">
    <source>
        <dbReference type="HAMAP-Rule" id="MF_01398"/>
    </source>
</evidence>
<reference evidence="16 17" key="1">
    <citation type="journal article" date="2014" name="BMC Genomics">
        <title>Comparison of environmental and isolate Sulfobacillus genomes reveals diverse carbon, sulfur, nitrogen, and hydrogen metabolisms.</title>
        <authorList>
            <person name="Justice N.B."/>
            <person name="Norman A."/>
            <person name="Brown C.T."/>
            <person name="Singh A."/>
            <person name="Thomas B.C."/>
            <person name="Banfield J.F."/>
        </authorList>
    </citation>
    <scope>NUCLEOTIDE SEQUENCE [LARGE SCALE GENOMIC DNA]</scope>
    <source>
        <strain evidence="16">AMDSBA3</strain>
    </source>
</reference>
<evidence type="ECO:0000256" key="9">
    <source>
        <dbReference type="ARBA" id="ARBA00023136"/>
    </source>
</evidence>
<evidence type="ECO:0000256" key="15">
    <source>
        <dbReference type="SAM" id="Coils"/>
    </source>
</evidence>
<evidence type="ECO:0000256" key="14">
    <source>
        <dbReference type="RuleBase" id="RU003848"/>
    </source>
</evidence>
<dbReference type="SUPFAM" id="SSF81573">
    <property type="entry name" value="F1F0 ATP synthase subunit B, membrane domain"/>
    <property type="match status" value="1"/>
</dbReference>
<dbReference type="CDD" id="cd06503">
    <property type="entry name" value="ATP-synt_Fo_b"/>
    <property type="match status" value="1"/>
</dbReference>
<dbReference type="InterPro" id="IPR050059">
    <property type="entry name" value="ATP_synthase_B_chain"/>
</dbReference>
<comment type="function">
    <text evidence="13">Component of the F(0) channel, it forms part of the peripheral stalk, linking F(1) to F(0).</text>
</comment>
<protein>
    <recommendedName>
        <fullName evidence="13">ATP synthase subunit b</fullName>
    </recommendedName>
    <alternativeName>
        <fullName evidence="13">ATP synthase F(0) sector subunit b</fullName>
    </alternativeName>
    <alternativeName>
        <fullName evidence="13">ATPase subunit I</fullName>
    </alternativeName>
    <alternativeName>
        <fullName evidence="13">F-type ATPase subunit b</fullName>
        <shortName evidence="13">F-ATPase subunit b</shortName>
    </alternativeName>
</protein>
<keyword evidence="8 13" id="KW-0406">Ion transport</keyword>
<keyword evidence="15" id="KW-0175">Coiled coil</keyword>
<dbReference type="GO" id="GO:0045259">
    <property type="term" value="C:proton-transporting ATP synthase complex"/>
    <property type="evidence" value="ECO:0007669"/>
    <property type="project" value="UniProtKB-KW"/>
</dbReference>
<evidence type="ECO:0000256" key="10">
    <source>
        <dbReference type="ARBA" id="ARBA00023310"/>
    </source>
</evidence>
<keyword evidence="10 13" id="KW-0066">ATP synthesis</keyword>
<dbReference type="GO" id="GO:0012505">
    <property type="term" value="C:endomembrane system"/>
    <property type="evidence" value="ECO:0007669"/>
    <property type="project" value="UniProtKB-SubCell"/>
</dbReference>
<evidence type="ECO:0000256" key="4">
    <source>
        <dbReference type="ARBA" id="ARBA00022547"/>
    </source>
</evidence>
<comment type="similarity">
    <text evidence="1 13 14">Belongs to the ATPase B chain family.</text>
</comment>
<dbReference type="PANTHER" id="PTHR33445">
    <property type="entry name" value="ATP SYNTHASE SUBUNIT B', CHLOROPLASTIC"/>
    <property type="match status" value="1"/>
</dbReference>
<dbReference type="GO" id="GO:0046933">
    <property type="term" value="F:proton-transporting ATP synthase activity, rotational mechanism"/>
    <property type="evidence" value="ECO:0007669"/>
    <property type="project" value="UniProtKB-UniRule"/>
</dbReference>
<dbReference type="PANTHER" id="PTHR33445:SF1">
    <property type="entry name" value="ATP SYNTHASE SUBUNIT B"/>
    <property type="match status" value="1"/>
</dbReference>
<evidence type="ECO:0000256" key="3">
    <source>
        <dbReference type="ARBA" id="ARBA00022475"/>
    </source>
</evidence>
<evidence type="ECO:0000256" key="6">
    <source>
        <dbReference type="ARBA" id="ARBA00022781"/>
    </source>
</evidence>
<evidence type="ECO:0000256" key="5">
    <source>
        <dbReference type="ARBA" id="ARBA00022692"/>
    </source>
</evidence>
<keyword evidence="7 13" id="KW-1133">Transmembrane helix</keyword>
<keyword evidence="2 13" id="KW-0813">Transport</keyword>
<evidence type="ECO:0000256" key="8">
    <source>
        <dbReference type="ARBA" id="ARBA00023065"/>
    </source>
</evidence>
<keyword evidence="4 13" id="KW-0138">CF(0)</keyword>
<dbReference type="EMBL" id="PXYV01000047">
    <property type="protein sequence ID" value="PSR20910.1"/>
    <property type="molecule type" value="Genomic_DNA"/>
</dbReference>
<dbReference type="Proteomes" id="UP000241848">
    <property type="component" value="Unassembled WGS sequence"/>
</dbReference>
<organism evidence="16 17">
    <name type="scientific">Sulfobacillus acidophilus</name>
    <dbReference type="NCBI Taxonomy" id="53633"/>
    <lineage>
        <taxon>Bacteria</taxon>
        <taxon>Bacillati</taxon>
        <taxon>Bacillota</taxon>
        <taxon>Clostridia</taxon>
        <taxon>Eubacteriales</taxon>
        <taxon>Clostridiales Family XVII. Incertae Sedis</taxon>
        <taxon>Sulfobacillus</taxon>
    </lineage>
</organism>
<evidence type="ECO:0000256" key="7">
    <source>
        <dbReference type="ARBA" id="ARBA00022989"/>
    </source>
</evidence>
<dbReference type="HAMAP" id="MF_01398">
    <property type="entry name" value="ATP_synth_b_bprime"/>
    <property type="match status" value="1"/>
</dbReference>
<evidence type="ECO:0000256" key="1">
    <source>
        <dbReference type="ARBA" id="ARBA00005513"/>
    </source>
</evidence>
<comment type="subunit">
    <text evidence="13">F-type ATPases have 2 components, F(1) - the catalytic core - and F(0) - the membrane proton channel. F(1) has five subunits: alpha(3), beta(3), gamma(1), delta(1), epsilon(1). F(0) has three main subunits: a(1), b(2) and c(10-14). The alpha and beta chains form an alternating ring which encloses part of the gamma chain. F(1) is attached to F(0) by a central stalk formed by the gamma and epsilon chains, while a peripheral stalk is formed by the delta and b chains.</text>
</comment>
<dbReference type="InterPro" id="IPR002146">
    <property type="entry name" value="ATP_synth_b/b'su_bac/chlpt"/>
</dbReference>
<evidence type="ECO:0000256" key="12">
    <source>
        <dbReference type="ARBA" id="ARBA00037847"/>
    </source>
</evidence>
<comment type="subcellular location">
    <subcellularLocation>
        <location evidence="13">Cell membrane</location>
        <topology evidence="13">Single-pass membrane protein</topology>
    </subcellularLocation>
    <subcellularLocation>
        <location evidence="12">Endomembrane system</location>
        <topology evidence="12">Single-pass membrane protein</topology>
    </subcellularLocation>
</comment>
<keyword evidence="9 13" id="KW-0472">Membrane</keyword>
<dbReference type="Pfam" id="PF00430">
    <property type="entry name" value="ATP-synt_B"/>
    <property type="match status" value="1"/>
</dbReference>
<comment type="caution">
    <text evidence="16">The sequence shown here is derived from an EMBL/GenBank/DDBJ whole genome shotgun (WGS) entry which is preliminary data.</text>
</comment>